<reference evidence="1 2" key="1">
    <citation type="journal article" date="2019" name="Nat. Ecol. Evol.">
        <title>Megaphylogeny resolves global patterns of mushroom evolution.</title>
        <authorList>
            <person name="Varga T."/>
            <person name="Krizsan K."/>
            <person name="Foldi C."/>
            <person name="Dima B."/>
            <person name="Sanchez-Garcia M."/>
            <person name="Sanchez-Ramirez S."/>
            <person name="Szollosi G.J."/>
            <person name="Szarkandi J.G."/>
            <person name="Papp V."/>
            <person name="Albert L."/>
            <person name="Andreopoulos W."/>
            <person name="Angelini C."/>
            <person name="Antonin V."/>
            <person name="Barry K.W."/>
            <person name="Bougher N.L."/>
            <person name="Buchanan P."/>
            <person name="Buyck B."/>
            <person name="Bense V."/>
            <person name="Catcheside P."/>
            <person name="Chovatia M."/>
            <person name="Cooper J."/>
            <person name="Damon W."/>
            <person name="Desjardin D."/>
            <person name="Finy P."/>
            <person name="Geml J."/>
            <person name="Haridas S."/>
            <person name="Hughes K."/>
            <person name="Justo A."/>
            <person name="Karasinski D."/>
            <person name="Kautmanova I."/>
            <person name="Kiss B."/>
            <person name="Kocsube S."/>
            <person name="Kotiranta H."/>
            <person name="LaButti K.M."/>
            <person name="Lechner B.E."/>
            <person name="Liimatainen K."/>
            <person name="Lipzen A."/>
            <person name="Lukacs Z."/>
            <person name="Mihaltcheva S."/>
            <person name="Morgado L.N."/>
            <person name="Niskanen T."/>
            <person name="Noordeloos M.E."/>
            <person name="Ohm R.A."/>
            <person name="Ortiz-Santana B."/>
            <person name="Ovrebo C."/>
            <person name="Racz N."/>
            <person name="Riley R."/>
            <person name="Savchenko A."/>
            <person name="Shiryaev A."/>
            <person name="Soop K."/>
            <person name="Spirin V."/>
            <person name="Szebenyi C."/>
            <person name="Tomsovsky M."/>
            <person name="Tulloss R.E."/>
            <person name="Uehling J."/>
            <person name="Grigoriev I.V."/>
            <person name="Vagvolgyi C."/>
            <person name="Papp T."/>
            <person name="Martin F.M."/>
            <person name="Miettinen O."/>
            <person name="Hibbett D.S."/>
            <person name="Nagy L.G."/>
        </authorList>
    </citation>
    <scope>NUCLEOTIDE SEQUENCE [LARGE SCALE GENOMIC DNA]</scope>
    <source>
        <strain evidence="1 2">NL-1719</strain>
    </source>
</reference>
<evidence type="ECO:0000313" key="2">
    <source>
        <dbReference type="Proteomes" id="UP000308600"/>
    </source>
</evidence>
<evidence type="ECO:0000313" key="1">
    <source>
        <dbReference type="EMBL" id="TFK63845.1"/>
    </source>
</evidence>
<gene>
    <name evidence="1" type="ORF">BDN72DRAFT_902082</name>
</gene>
<accession>A0ACD3AEJ2</accession>
<name>A0ACD3AEJ2_9AGAR</name>
<dbReference type="Proteomes" id="UP000308600">
    <property type="component" value="Unassembled WGS sequence"/>
</dbReference>
<protein>
    <submittedName>
        <fullName evidence="1">Uncharacterized protein</fullName>
    </submittedName>
</protein>
<dbReference type="EMBL" id="ML208502">
    <property type="protein sequence ID" value="TFK63845.1"/>
    <property type="molecule type" value="Genomic_DNA"/>
</dbReference>
<organism evidence="1 2">
    <name type="scientific">Pluteus cervinus</name>
    <dbReference type="NCBI Taxonomy" id="181527"/>
    <lineage>
        <taxon>Eukaryota</taxon>
        <taxon>Fungi</taxon>
        <taxon>Dikarya</taxon>
        <taxon>Basidiomycota</taxon>
        <taxon>Agaricomycotina</taxon>
        <taxon>Agaricomycetes</taxon>
        <taxon>Agaricomycetidae</taxon>
        <taxon>Agaricales</taxon>
        <taxon>Pluteineae</taxon>
        <taxon>Pluteaceae</taxon>
        <taxon>Pluteus</taxon>
    </lineage>
</organism>
<sequence>MDSAGHLLSEVLEERNLLDAKISELELALADLERKQLEAKLALAELRRKRNSFSPVIQLSSDILLYIFEYLQDDSDNFESYYDFSPPKEPSPPSTLPPSRTITHVCSSWRTVALSAATLWTKLTFRTNSEVFIPELLQRSRNAPLAISFFQRAESNRKEKSLFLRVMRSEIQRIRSLTLDINVGALSDCISTHLSRLPLDETSAMEVLSLWRPYTLTESIWLKLLKFSSNTLRFLDLRNFSFGSIELPDKIHCPRLSRVRLRGESQDFVDLLNKLSCPRTCSFALGCWASVDGHPELIRFLPKLCPGRLLTRLSFSQISSSDVHNISISFGSGGDHDPDIFMNLEAHGSVSDSGVLPTPVLKNLLSCFDLSRLTSLCFSNGDYERGLSPTTWAFLSEKCCNVQSLVVLDHPCVPLCQVLYVQYQSHSNDGH</sequence>
<proteinExistence type="predicted"/>
<keyword evidence="2" id="KW-1185">Reference proteome</keyword>